<feature type="transmembrane region" description="Helical" evidence="9">
    <location>
        <begin position="87"/>
        <end position="108"/>
    </location>
</feature>
<feature type="transmembrane region" description="Helical" evidence="9">
    <location>
        <begin position="58"/>
        <end position="75"/>
    </location>
</feature>
<keyword evidence="6 9" id="KW-0472">Membrane</keyword>
<evidence type="ECO:0000256" key="8">
    <source>
        <dbReference type="RuleBase" id="RU003857"/>
    </source>
</evidence>
<dbReference type="AlphaFoldDB" id="A0ABD2PKD9"/>
<keyword evidence="2 8" id="KW-0813">Transport</keyword>
<sequence>ARQKIFIAAQKLAAEGDRADWHELVTVVDSYKAKLRKAWSAGTDEFDPQIPCQWHLKGAVYFCITLFTTIGYGNLTPSTNQGKVLTLIYGLVAIPLFALILSRIALWITKLIKTVSILSQESNFIPTGLRDAYYRANTCFDFPFASCLGFLAIYLLIGASIYSWALVDSEHSWTLLDSVYFAFISLTTVGFGDLIPEADKFFSFISVLYLVMGLALGFLVLGRFNEILSQLLDEWANPKQAQETTNTHHSRFAQRVSAENAAKNK</sequence>
<feature type="non-terminal residue" evidence="11">
    <location>
        <position position="1"/>
    </location>
</feature>
<dbReference type="InterPro" id="IPR013099">
    <property type="entry name" value="K_chnl_dom"/>
</dbReference>
<keyword evidence="12" id="KW-1185">Reference proteome</keyword>
<dbReference type="PRINTS" id="PR01333">
    <property type="entry name" value="2POREKCHANEL"/>
</dbReference>
<feature type="transmembrane region" description="Helical" evidence="9">
    <location>
        <begin position="179"/>
        <end position="195"/>
    </location>
</feature>
<evidence type="ECO:0000256" key="3">
    <source>
        <dbReference type="ARBA" id="ARBA00022692"/>
    </source>
</evidence>
<dbReference type="GO" id="GO:0016020">
    <property type="term" value="C:membrane"/>
    <property type="evidence" value="ECO:0007669"/>
    <property type="project" value="UniProtKB-SubCell"/>
</dbReference>
<evidence type="ECO:0000256" key="5">
    <source>
        <dbReference type="ARBA" id="ARBA00023065"/>
    </source>
</evidence>
<accession>A0ABD2PKD9</accession>
<keyword evidence="7 8" id="KW-0407">Ion channel</keyword>
<dbReference type="PANTHER" id="PTHR11003">
    <property type="entry name" value="POTASSIUM CHANNEL, SUBFAMILY K"/>
    <property type="match status" value="1"/>
</dbReference>
<dbReference type="InterPro" id="IPR003280">
    <property type="entry name" value="2pore_dom_K_chnl"/>
</dbReference>
<protein>
    <submittedName>
        <fullName evidence="11">Potassium channel subfamily K member 10</fullName>
    </submittedName>
</protein>
<keyword evidence="5 8" id="KW-0406">Ion transport</keyword>
<dbReference type="EMBL" id="JBJKFK010006560">
    <property type="protein sequence ID" value="KAL3307759.1"/>
    <property type="molecule type" value="Genomic_DNA"/>
</dbReference>
<dbReference type="Pfam" id="PF07885">
    <property type="entry name" value="Ion_trans_2"/>
    <property type="match status" value="2"/>
</dbReference>
<comment type="similarity">
    <text evidence="8">Belongs to the two pore domain potassium channel (TC 1.A.1.8) family.</text>
</comment>
<evidence type="ECO:0000256" key="9">
    <source>
        <dbReference type="SAM" id="Phobius"/>
    </source>
</evidence>
<organism evidence="11 12">
    <name type="scientific">Cichlidogyrus casuarinus</name>
    <dbReference type="NCBI Taxonomy" id="1844966"/>
    <lineage>
        <taxon>Eukaryota</taxon>
        <taxon>Metazoa</taxon>
        <taxon>Spiralia</taxon>
        <taxon>Lophotrochozoa</taxon>
        <taxon>Platyhelminthes</taxon>
        <taxon>Monogenea</taxon>
        <taxon>Monopisthocotylea</taxon>
        <taxon>Dactylogyridea</taxon>
        <taxon>Ancyrocephalidae</taxon>
        <taxon>Cichlidogyrus</taxon>
    </lineage>
</organism>
<feature type="domain" description="Potassium channel" evidence="10">
    <location>
        <begin position="53"/>
        <end position="109"/>
    </location>
</feature>
<evidence type="ECO:0000256" key="4">
    <source>
        <dbReference type="ARBA" id="ARBA00022989"/>
    </source>
</evidence>
<proteinExistence type="inferred from homology"/>
<comment type="caution">
    <text evidence="11">The sequence shown here is derived from an EMBL/GenBank/DDBJ whole genome shotgun (WGS) entry which is preliminary data.</text>
</comment>
<evidence type="ECO:0000256" key="1">
    <source>
        <dbReference type="ARBA" id="ARBA00004141"/>
    </source>
</evidence>
<dbReference type="SUPFAM" id="SSF81324">
    <property type="entry name" value="Voltage-gated potassium channels"/>
    <property type="match status" value="2"/>
</dbReference>
<reference evidence="11 12" key="1">
    <citation type="submission" date="2024-11" db="EMBL/GenBank/DDBJ databases">
        <title>Adaptive evolution of stress response genes in parasites aligns with host niche diversity.</title>
        <authorList>
            <person name="Hahn C."/>
            <person name="Resl P."/>
        </authorList>
    </citation>
    <scope>NUCLEOTIDE SEQUENCE [LARGE SCALE GENOMIC DNA]</scope>
    <source>
        <strain evidence="11">EGGRZ-B1_66</strain>
        <tissue evidence="11">Body</tissue>
    </source>
</reference>
<evidence type="ECO:0000256" key="7">
    <source>
        <dbReference type="ARBA" id="ARBA00023303"/>
    </source>
</evidence>
<feature type="transmembrane region" description="Helical" evidence="9">
    <location>
        <begin position="142"/>
        <end position="167"/>
    </location>
</feature>
<evidence type="ECO:0000313" key="12">
    <source>
        <dbReference type="Proteomes" id="UP001626550"/>
    </source>
</evidence>
<evidence type="ECO:0000256" key="6">
    <source>
        <dbReference type="ARBA" id="ARBA00023136"/>
    </source>
</evidence>
<feature type="domain" description="Potassium channel" evidence="10">
    <location>
        <begin position="153"/>
        <end position="229"/>
    </location>
</feature>
<dbReference type="Gene3D" id="1.10.287.70">
    <property type="match status" value="1"/>
</dbReference>
<gene>
    <name evidence="11" type="primary">KCNK10</name>
    <name evidence="11" type="ORF">Ciccas_013721</name>
</gene>
<comment type="subcellular location">
    <subcellularLocation>
        <location evidence="1">Membrane</location>
        <topology evidence="1">Multi-pass membrane protein</topology>
    </subcellularLocation>
</comment>
<feature type="transmembrane region" description="Helical" evidence="9">
    <location>
        <begin position="201"/>
        <end position="221"/>
    </location>
</feature>
<keyword evidence="4 9" id="KW-1133">Transmembrane helix</keyword>
<name>A0ABD2PKD9_9PLAT</name>
<dbReference type="PANTHER" id="PTHR11003:SF335">
    <property type="entry name" value="POTASSIUM CHANNEL DOMAIN-CONTAINING PROTEIN"/>
    <property type="match status" value="1"/>
</dbReference>
<dbReference type="GO" id="GO:0034220">
    <property type="term" value="P:monoatomic ion transmembrane transport"/>
    <property type="evidence" value="ECO:0007669"/>
    <property type="project" value="UniProtKB-KW"/>
</dbReference>
<keyword evidence="3 8" id="KW-0812">Transmembrane</keyword>
<evidence type="ECO:0000259" key="10">
    <source>
        <dbReference type="Pfam" id="PF07885"/>
    </source>
</evidence>
<dbReference type="Proteomes" id="UP001626550">
    <property type="component" value="Unassembled WGS sequence"/>
</dbReference>
<evidence type="ECO:0000313" key="11">
    <source>
        <dbReference type="EMBL" id="KAL3307759.1"/>
    </source>
</evidence>
<evidence type="ECO:0000256" key="2">
    <source>
        <dbReference type="ARBA" id="ARBA00022448"/>
    </source>
</evidence>